<dbReference type="InterPro" id="IPR027417">
    <property type="entry name" value="P-loop_NTPase"/>
</dbReference>
<reference evidence="1 2" key="1">
    <citation type="submission" date="2015-11" db="EMBL/GenBank/DDBJ databases">
        <title>Expanding the genomic diversity of Burkholderia species for the development of highly accurate diagnostics.</title>
        <authorList>
            <person name="Sahl J."/>
            <person name="Keim P."/>
            <person name="Wagner D."/>
        </authorList>
    </citation>
    <scope>NUCLEOTIDE SEQUENCE [LARGE SCALE GENOMIC DNA]</scope>
    <source>
        <strain evidence="1 2">MSMB1585WGS</strain>
    </source>
</reference>
<comment type="caution">
    <text evidence="1">The sequence shown here is derived from an EMBL/GenBank/DDBJ whole genome shotgun (WGS) entry which is preliminary data.</text>
</comment>
<dbReference type="Gene3D" id="3.30.420.240">
    <property type="match status" value="1"/>
</dbReference>
<protein>
    <recommendedName>
        <fullName evidence="3">Terminase</fullName>
    </recommendedName>
</protein>
<proteinExistence type="predicted"/>
<dbReference type="Proteomes" id="UP000057910">
    <property type="component" value="Unassembled WGS sequence"/>
</dbReference>
<gene>
    <name evidence="1" type="ORF">WJ68_16240</name>
</gene>
<accession>A0ABD4E0C6</accession>
<evidence type="ECO:0000313" key="1">
    <source>
        <dbReference type="EMBL" id="KVN83460.1"/>
    </source>
</evidence>
<dbReference type="AlphaFoldDB" id="A0ABD4E0C6"/>
<name>A0ABD4E0C6_9BURK</name>
<dbReference type="RefSeq" id="WP_060040311.1">
    <property type="nucleotide sequence ID" value="NZ_LPAD01000071.1"/>
</dbReference>
<dbReference type="Gene3D" id="3.40.50.300">
    <property type="entry name" value="P-loop containing nucleotide triphosphate hydrolases"/>
    <property type="match status" value="1"/>
</dbReference>
<organism evidence="1 2">
    <name type="scientific">Burkholderia ubonensis</name>
    <dbReference type="NCBI Taxonomy" id="101571"/>
    <lineage>
        <taxon>Bacteria</taxon>
        <taxon>Pseudomonadati</taxon>
        <taxon>Pseudomonadota</taxon>
        <taxon>Betaproteobacteria</taxon>
        <taxon>Burkholderiales</taxon>
        <taxon>Burkholderiaceae</taxon>
        <taxon>Burkholderia</taxon>
        <taxon>Burkholderia cepacia complex</taxon>
    </lineage>
</organism>
<dbReference type="EMBL" id="LPAD01000071">
    <property type="protein sequence ID" value="KVN83460.1"/>
    <property type="molecule type" value="Genomic_DNA"/>
</dbReference>
<evidence type="ECO:0000313" key="2">
    <source>
        <dbReference type="Proteomes" id="UP000057910"/>
    </source>
</evidence>
<evidence type="ECO:0008006" key="3">
    <source>
        <dbReference type="Google" id="ProtNLM"/>
    </source>
</evidence>
<sequence length="517" mass="57585">MAKPRIYLPADPRYKEFVARYAFNCTRFAIEVCGLKPTWQQIELFDSVSDPGSRTSVSSGHGTGKTSGFAIIALWHLLCYFLSNTILTAPKITTVSDGVWKEFADLSAKIQNGRQAWIWEYFTIETERVYVKGFKLNWFVIAKTAPRGSPENLAGAHRDWLLWLADEASGIDDDNFGVITGSLTDKRNRMAIASQPTRPSGFFYDTHHKLSIAKGGRWNNLVFNSEDSPIVSAEFIAEKKGQYTEEEYAIKVLGVFPENSSRFLLGRKAIEACKGLEVIKPGDQYGWLLPLDVGGGGYRDSSVMPAFKVNGLGEYGPDARRAQLVSVPIYSNSINPAELHGHVLTESRERANAGALIDAGGMGLVVCKQLDLDGFANYRKVNWGNPNFAKEYKERYFNQRAQAICGLTRAVQEGRFGISPEVPASFVDKLVEQGSRIPYHYDEKARRVIAKKEDMRADGIPSPDIWDTCAFVFLEDAHYSLAEDFDSPTAGNEKEEARARILAKLQQQTAQHAAHAD</sequence>